<dbReference type="AlphaFoldDB" id="A0A367LNV5"/>
<organism evidence="2 3">
    <name type="scientific">Ophiocordyceps polyrhachis-furcata BCC 54312</name>
    <dbReference type="NCBI Taxonomy" id="1330021"/>
    <lineage>
        <taxon>Eukaryota</taxon>
        <taxon>Fungi</taxon>
        <taxon>Dikarya</taxon>
        <taxon>Ascomycota</taxon>
        <taxon>Pezizomycotina</taxon>
        <taxon>Sordariomycetes</taxon>
        <taxon>Hypocreomycetidae</taxon>
        <taxon>Hypocreales</taxon>
        <taxon>Ophiocordycipitaceae</taxon>
        <taxon>Ophiocordyceps</taxon>
    </lineage>
</organism>
<accession>A0A367LNV5</accession>
<protein>
    <submittedName>
        <fullName evidence="2">Uncharacterized protein</fullName>
    </submittedName>
</protein>
<evidence type="ECO:0000313" key="3">
    <source>
        <dbReference type="Proteomes" id="UP000253664"/>
    </source>
</evidence>
<evidence type="ECO:0000313" key="2">
    <source>
        <dbReference type="EMBL" id="RCI16125.1"/>
    </source>
</evidence>
<gene>
    <name evidence="2" type="ORF">L249_3263</name>
</gene>
<sequence>REGGFDEWIRPGPEEPPAGRRREEDLRIVLLRQCCPL</sequence>
<feature type="non-terminal residue" evidence="2">
    <location>
        <position position="1"/>
    </location>
</feature>
<dbReference type="EMBL" id="LKCN02000001">
    <property type="protein sequence ID" value="RCI16125.1"/>
    <property type="molecule type" value="Genomic_DNA"/>
</dbReference>
<reference evidence="2 3" key="1">
    <citation type="journal article" date="2015" name="BMC Genomics">
        <title>Insights from the genome of Ophiocordyceps polyrhachis-furcata to pathogenicity and host specificity in insect fungi.</title>
        <authorList>
            <person name="Wichadakul D."/>
            <person name="Kobmoo N."/>
            <person name="Ingsriswang S."/>
            <person name="Tangphatsornruang S."/>
            <person name="Chantasingh D."/>
            <person name="Luangsa-ard J.J."/>
            <person name="Eurwilaichitr L."/>
        </authorList>
    </citation>
    <scope>NUCLEOTIDE SEQUENCE [LARGE SCALE GENOMIC DNA]</scope>
    <source>
        <strain evidence="2 3">BCC 54312</strain>
    </source>
</reference>
<keyword evidence="3" id="KW-1185">Reference proteome</keyword>
<evidence type="ECO:0000256" key="1">
    <source>
        <dbReference type="SAM" id="MobiDB-lite"/>
    </source>
</evidence>
<proteinExistence type="predicted"/>
<dbReference type="Proteomes" id="UP000253664">
    <property type="component" value="Unassembled WGS sequence"/>
</dbReference>
<name>A0A367LNV5_9HYPO</name>
<comment type="caution">
    <text evidence="2">The sequence shown here is derived from an EMBL/GenBank/DDBJ whole genome shotgun (WGS) entry which is preliminary data.</text>
</comment>
<feature type="region of interest" description="Disordered" evidence="1">
    <location>
        <begin position="1"/>
        <end position="22"/>
    </location>
</feature>